<proteinExistence type="predicted"/>
<keyword evidence="2" id="KW-1185">Reference proteome</keyword>
<dbReference type="AlphaFoldDB" id="A0AAW1VQK3"/>
<evidence type="ECO:0000313" key="2">
    <source>
        <dbReference type="Proteomes" id="UP001457282"/>
    </source>
</evidence>
<gene>
    <name evidence="1" type="ORF">M0R45_000239</name>
</gene>
<accession>A0AAW1VQK3</accession>
<dbReference type="Proteomes" id="UP001457282">
    <property type="component" value="Unassembled WGS sequence"/>
</dbReference>
<comment type="caution">
    <text evidence="1">The sequence shown here is derived from an EMBL/GenBank/DDBJ whole genome shotgun (WGS) entry which is preliminary data.</text>
</comment>
<organism evidence="1 2">
    <name type="scientific">Rubus argutus</name>
    <name type="common">Southern blackberry</name>
    <dbReference type="NCBI Taxonomy" id="59490"/>
    <lineage>
        <taxon>Eukaryota</taxon>
        <taxon>Viridiplantae</taxon>
        <taxon>Streptophyta</taxon>
        <taxon>Embryophyta</taxon>
        <taxon>Tracheophyta</taxon>
        <taxon>Spermatophyta</taxon>
        <taxon>Magnoliopsida</taxon>
        <taxon>eudicotyledons</taxon>
        <taxon>Gunneridae</taxon>
        <taxon>Pentapetalae</taxon>
        <taxon>rosids</taxon>
        <taxon>fabids</taxon>
        <taxon>Rosales</taxon>
        <taxon>Rosaceae</taxon>
        <taxon>Rosoideae</taxon>
        <taxon>Rosoideae incertae sedis</taxon>
        <taxon>Rubus</taxon>
    </lineage>
</organism>
<name>A0AAW1VQK3_RUBAR</name>
<reference evidence="1 2" key="1">
    <citation type="journal article" date="2023" name="G3 (Bethesda)">
        <title>A chromosome-length genome assembly and annotation of blackberry (Rubus argutus, cv. 'Hillquist').</title>
        <authorList>
            <person name="Bruna T."/>
            <person name="Aryal R."/>
            <person name="Dudchenko O."/>
            <person name="Sargent D.J."/>
            <person name="Mead D."/>
            <person name="Buti M."/>
            <person name="Cavallini A."/>
            <person name="Hytonen T."/>
            <person name="Andres J."/>
            <person name="Pham M."/>
            <person name="Weisz D."/>
            <person name="Mascagni F."/>
            <person name="Usai G."/>
            <person name="Natali L."/>
            <person name="Bassil N."/>
            <person name="Fernandez G.E."/>
            <person name="Lomsadze A."/>
            <person name="Armour M."/>
            <person name="Olukolu B."/>
            <person name="Poorten T."/>
            <person name="Britton C."/>
            <person name="Davik J."/>
            <person name="Ashrafi H."/>
            <person name="Aiden E.L."/>
            <person name="Borodovsky M."/>
            <person name="Worthington M."/>
        </authorList>
    </citation>
    <scope>NUCLEOTIDE SEQUENCE [LARGE SCALE GENOMIC DNA]</scope>
    <source>
        <strain evidence="1">PI 553951</strain>
    </source>
</reference>
<dbReference type="EMBL" id="JBEDUW010000140">
    <property type="protein sequence ID" value="KAK9905400.1"/>
    <property type="molecule type" value="Genomic_DNA"/>
</dbReference>
<evidence type="ECO:0000313" key="1">
    <source>
        <dbReference type="EMBL" id="KAK9905400.1"/>
    </source>
</evidence>
<protein>
    <submittedName>
        <fullName evidence="1">Uncharacterized protein</fullName>
    </submittedName>
</protein>
<sequence length="107" mass="11286">MSFLDGGVFAGGGDFSHDYGLDLFWSGLRRSDPVLSLRSGDARLNNDGVGGLVAFLLCSWKEVGGDNLKQGGVRGEAFGPYSEIQLERVIPLGWAIGEGGLPLSVLT</sequence>